<dbReference type="Proteomes" id="UP000230956">
    <property type="component" value="Unassembled WGS sequence"/>
</dbReference>
<protein>
    <submittedName>
        <fullName evidence="4">1-acyl-sn-glycerol-3-phosphate acyltransferase</fullName>
    </submittedName>
</protein>
<dbReference type="SMART" id="SM00563">
    <property type="entry name" value="PlsC"/>
    <property type="match status" value="1"/>
</dbReference>
<accession>A0A2M7T7H1</accession>
<organism evidence="4 5">
    <name type="scientific">Candidatus Aquicultor secundus</name>
    <dbReference type="NCBI Taxonomy" id="1973895"/>
    <lineage>
        <taxon>Bacteria</taxon>
        <taxon>Bacillati</taxon>
        <taxon>Actinomycetota</taxon>
        <taxon>Candidatus Aquicultoria</taxon>
        <taxon>Candidatus Aquicultorales</taxon>
        <taxon>Candidatus Aquicultoraceae</taxon>
        <taxon>Candidatus Aquicultor</taxon>
    </lineage>
</organism>
<dbReference type="PANTHER" id="PTHR10434">
    <property type="entry name" value="1-ACYL-SN-GLYCEROL-3-PHOSPHATE ACYLTRANSFERASE"/>
    <property type="match status" value="1"/>
</dbReference>
<evidence type="ECO:0000256" key="2">
    <source>
        <dbReference type="ARBA" id="ARBA00023315"/>
    </source>
</evidence>
<feature type="domain" description="Phospholipid/glycerol acyltransferase" evidence="3">
    <location>
        <begin position="34"/>
        <end position="147"/>
    </location>
</feature>
<reference evidence="5" key="1">
    <citation type="submission" date="2017-09" db="EMBL/GenBank/DDBJ databases">
        <title>Depth-based differentiation of microbial function through sediment-hosted aquifers and enrichment of novel symbionts in the deep terrestrial subsurface.</title>
        <authorList>
            <person name="Probst A.J."/>
            <person name="Ladd B."/>
            <person name="Jarett J.K."/>
            <person name="Geller-Mcgrath D.E."/>
            <person name="Sieber C.M.K."/>
            <person name="Emerson J.B."/>
            <person name="Anantharaman K."/>
            <person name="Thomas B.C."/>
            <person name="Malmstrom R."/>
            <person name="Stieglmeier M."/>
            <person name="Klingl A."/>
            <person name="Woyke T."/>
            <person name="Ryan C.M."/>
            <person name="Banfield J.F."/>
        </authorList>
    </citation>
    <scope>NUCLEOTIDE SEQUENCE [LARGE SCALE GENOMIC DNA]</scope>
</reference>
<gene>
    <name evidence="4" type="ORF">COY37_06575</name>
</gene>
<dbReference type="AlphaFoldDB" id="A0A2M7T7H1"/>
<evidence type="ECO:0000256" key="1">
    <source>
        <dbReference type="ARBA" id="ARBA00022679"/>
    </source>
</evidence>
<keyword evidence="2 4" id="KW-0012">Acyltransferase</keyword>
<evidence type="ECO:0000259" key="3">
    <source>
        <dbReference type="SMART" id="SM00563"/>
    </source>
</evidence>
<dbReference type="SUPFAM" id="SSF69593">
    <property type="entry name" value="Glycerol-3-phosphate (1)-acyltransferase"/>
    <property type="match status" value="1"/>
</dbReference>
<sequence length="205" mass="22291">MFYKLVYTLLVLIMKPLYRFKIIGKHNIPKTGPVIIAPNHMSYLDPIMVAFVARPRPVNFMGKASLLKIPGFGKVLKALHTFPVNRGTVDKGAIVQSLKILSKGEVLLIFPEGTRHREGKLGKPFPGVSSIALKTGATIVPVGIIGTDKVLPDGSKLPRFPKLKAIIGEPIRVEKVATADRKEKEAALTARVIGEIESLIAGGKR</sequence>
<dbReference type="GO" id="GO:0003841">
    <property type="term" value="F:1-acylglycerol-3-phosphate O-acyltransferase activity"/>
    <property type="evidence" value="ECO:0007669"/>
    <property type="project" value="TreeGrafter"/>
</dbReference>
<dbReference type="PANTHER" id="PTHR10434:SF11">
    <property type="entry name" value="1-ACYL-SN-GLYCEROL-3-PHOSPHATE ACYLTRANSFERASE"/>
    <property type="match status" value="1"/>
</dbReference>
<evidence type="ECO:0000313" key="4">
    <source>
        <dbReference type="EMBL" id="PIZ38187.1"/>
    </source>
</evidence>
<dbReference type="CDD" id="cd07989">
    <property type="entry name" value="LPLAT_AGPAT-like"/>
    <property type="match status" value="1"/>
</dbReference>
<proteinExistence type="predicted"/>
<keyword evidence="1 4" id="KW-0808">Transferase</keyword>
<dbReference type="GO" id="GO:0006654">
    <property type="term" value="P:phosphatidic acid biosynthetic process"/>
    <property type="evidence" value="ECO:0007669"/>
    <property type="project" value="TreeGrafter"/>
</dbReference>
<dbReference type="Pfam" id="PF01553">
    <property type="entry name" value="Acyltransferase"/>
    <property type="match status" value="1"/>
</dbReference>
<comment type="caution">
    <text evidence="4">The sequence shown here is derived from an EMBL/GenBank/DDBJ whole genome shotgun (WGS) entry which is preliminary data.</text>
</comment>
<dbReference type="InterPro" id="IPR002123">
    <property type="entry name" value="Plipid/glycerol_acylTrfase"/>
</dbReference>
<evidence type="ECO:0000313" key="5">
    <source>
        <dbReference type="Proteomes" id="UP000230956"/>
    </source>
</evidence>
<dbReference type="EMBL" id="PFNG01000157">
    <property type="protein sequence ID" value="PIZ38187.1"/>
    <property type="molecule type" value="Genomic_DNA"/>
</dbReference>
<name>A0A2M7T7H1_9ACTN</name>
<dbReference type="RefSeq" id="WP_286677962.1">
    <property type="nucleotide sequence ID" value="NZ_MNXI01000048.1"/>
</dbReference>